<dbReference type="InterPro" id="IPR000477">
    <property type="entry name" value="RT_dom"/>
</dbReference>
<evidence type="ECO:0000313" key="2">
    <source>
        <dbReference type="EMBL" id="KAL3388291.1"/>
    </source>
</evidence>
<sequence length="193" mass="21420">MLLKSEDKDKSNPKSYRPICLLSTISKTLERLLSNSLRPVFLDPGYASSRQYGYCENRSTTDLITEVLSQVDNTPDRMMLAVLFNVTGAFDNLKWDNIKTALKNRGIPGDLLSLVGSYLSDRQVTSFGAGIKFTHRLTKGCPQGSILGPSFWNLCPDDLLRVISDAGGNAYMYADDLILLVSGNSREEIEMRA</sequence>
<evidence type="ECO:0000313" key="3">
    <source>
        <dbReference type="Proteomes" id="UP001627154"/>
    </source>
</evidence>
<dbReference type="Pfam" id="PF00078">
    <property type="entry name" value="RVT_1"/>
    <property type="match status" value="1"/>
</dbReference>
<dbReference type="PANTHER" id="PTHR19446">
    <property type="entry name" value="REVERSE TRANSCRIPTASES"/>
    <property type="match status" value="1"/>
</dbReference>
<dbReference type="SUPFAM" id="SSF56672">
    <property type="entry name" value="DNA/RNA polymerases"/>
    <property type="match status" value="1"/>
</dbReference>
<dbReference type="AlphaFoldDB" id="A0ABD2W663"/>
<reference evidence="2 3" key="1">
    <citation type="journal article" date="2024" name="bioRxiv">
        <title>A reference genome for Trichogramma kaykai: A tiny desert-dwelling parasitoid wasp with competing sex-ratio distorters.</title>
        <authorList>
            <person name="Culotta J."/>
            <person name="Lindsey A.R."/>
        </authorList>
    </citation>
    <scope>NUCLEOTIDE SEQUENCE [LARGE SCALE GENOMIC DNA]</scope>
    <source>
        <strain evidence="2 3">KSX58</strain>
    </source>
</reference>
<evidence type="ECO:0000259" key="1">
    <source>
        <dbReference type="PROSITE" id="PS50878"/>
    </source>
</evidence>
<keyword evidence="3" id="KW-1185">Reference proteome</keyword>
<name>A0ABD2W663_9HYME</name>
<gene>
    <name evidence="2" type="ORF">TKK_016524</name>
</gene>
<proteinExistence type="predicted"/>
<dbReference type="PROSITE" id="PS50878">
    <property type="entry name" value="RT_POL"/>
    <property type="match status" value="1"/>
</dbReference>
<organism evidence="2 3">
    <name type="scientific">Trichogramma kaykai</name>
    <dbReference type="NCBI Taxonomy" id="54128"/>
    <lineage>
        <taxon>Eukaryota</taxon>
        <taxon>Metazoa</taxon>
        <taxon>Ecdysozoa</taxon>
        <taxon>Arthropoda</taxon>
        <taxon>Hexapoda</taxon>
        <taxon>Insecta</taxon>
        <taxon>Pterygota</taxon>
        <taxon>Neoptera</taxon>
        <taxon>Endopterygota</taxon>
        <taxon>Hymenoptera</taxon>
        <taxon>Apocrita</taxon>
        <taxon>Proctotrupomorpha</taxon>
        <taxon>Chalcidoidea</taxon>
        <taxon>Trichogrammatidae</taxon>
        <taxon>Trichogramma</taxon>
    </lineage>
</organism>
<feature type="domain" description="Reverse transcriptase" evidence="1">
    <location>
        <begin position="1"/>
        <end position="193"/>
    </location>
</feature>
<accession>A0ABD2W663</accession>
<protein>
    <recommendedName>
        <fullName evidence="1">Reverse transcriptase domain-containing protein</fullName>
    </recommendedName>
</protein>
<comment type="caution">
    <text evidence="2">The sequence shown here is derived from an EMBL/GenBank/DDBJ whole genome shotgun (WGS) entry which is preliminary data.</text>
</comment>
<dbReference type="Proteomes" id="UP001627154">
    <property type="component" value="Unassembled WGS sequence"/>
</dbReference>
<dbReference type="GO" id="GO:0071897">
    <property type="term" value="P:DNA biosynthetic process"/>
    <property type="evidence" value="ECO:0007669"/>
    <property type="project" value="UniProtKB-ARBA"/>
</dbReference>
<dbReference type="InterPro" id="IPR043502">
    <property type="entry name" value="DNA/RNA_pol_sf"/>
</dbReference>
<dbReference type="EMBL" id="JBJJXI010000134">
    <property type="protein sequence ID" value="KAL3388291.1"/>
    <property type="molecule type" value="Genomic_DNA"/>
</dbReference>